<gene>
    <name evidence="2" type="ORF">GCM10010517_65090</name>
</gene>
<name>A0ABN3W7B5_9ACTN</name>
<dbReference type="EMBL" id="BAAAVI010000065">
    <property type="protein sequence ID" value="GAA2899541.1"/>
    <property type="molecule type" value="Genomic_DNA"/>
</dbReference>
<proteinExistence type="predicted"/>
<feature type="region of interest" description="Disordered" evidence="1">
    <location>
        <begin position="1"/>
        <end position="55"/>
    </location>
</feature>
<keyword evidence="3" id="KW-1185">Reference proteome</keyword>
<dbReference type="RefSeq" id="WP_344979542.1">
    <property type="nucleotide sequence ID" value="NZ_BAAAVI010000065.1"/>
</dbReference>
<evidence type="ECO:0000313" key="2">
    <source>
        <dbReference type="EMBL" id="GAA2899541.1"/>
    </source>
</evidence>
<comment type="caution">
    <text evidence="2">The sequence shown here is derived from an EMBL/GenBank/DDBJ whole genome shotgun (WGS) entry which is preliminary data.</text>
</comment>
<evidence type="ECO:0000313" key="3">
    <source>
        <dbReference type="Proteomes" id="UP001500831"/>
    </source>
</evidence>
<evidence type="ECO:0008006" key="4">
    <source>
        <dbReference type="Google" id="ProtNLM"/>
    </source>
</evidence>
<protein>
    <recommendedName>
        <fullName evidence="4">Helix-turn-helix domain-containing protein</fullName>
    </recommendedName>
</protein>
<sequence>MPLKAESGSLGKAVPPPRPQSAEARRMRAAELFEPGRSQAEIAHLPGVAPSSRGR</sequence>
<organism evidence="2 3">
    <name type="scientific">Streptosporangium fragile</name>
    <dbReference type="NCBI Taxonomy" id="46186"/>
    <lineage>
        <taxon>Bacteria</taxon>
        <taxon>Bacillati</taxon>
        <taxon>Actinomycetota</taxon>
        <taxon>Actinomycetes</taxon>
        <taxon>Streptosporangiales</taxon>
        <taxon>Streptosporangiaceae</taxon>
        <taxon>Streptosporangium</taxon>
    </lineage>
</organism>
<evidence type="ECO:0000256" key="1">
    <source>
        <dbReference type="SAM" id="MobiDB-lite"/>
    </source>
</evidence>
<reference evidence="2 3" key="1">
    <citation type="journal article" date="2019" name="Int. J. Syst. Evol. Microbiol.">
        <title>The Global Catalogue of Microorganisms (GCM) 10K type strain sequencing project: providing services to taxonomists for standard genome sequencing and annotation.</title>
        <authorList>
            <consortium name="The Broad Institute Genomics Platform"/>
            <consortium name="The Broad Institute Genome Sequencing Center for Infectious Disease"/>
            <person name="Wu L."/>
            <person name="Ma J."/>
        </authorList>
    </citation>
    <scope>NUCLEOTIDE SEQUENCE [LARGE SCALE GENOMIC DNA]</scope>
    <source>
        <strain evidence="2 3">JCM 6242</strain>
    </source>
</reference>
<accession>A0ABN3W7B5</accession>
<dbReference type="Proteomes" id="UP001500831">
    <property type="component" value="Unassembled WGS sequence"/>
</dbReference>